<evidence type="ECO:0000313" key="2">
    <source>
        <dbReference type="Proteomes" id="UP000317977"/>
    </source>
</evidence>
<proteinExistence type="predicted"/>
<dbReference type="OrthoDB" id="9855420at2"/>
<keyword evidence="2" id="KW-1185">Reference proteome</keyword>
<sequence>MDFIDLPLPQWVDRLCVRCIAILLGLAVQTVNAQATDVSPSDWSSLTSPTEFDESEFDESADSLLVQYPSWLPQSPSPKPLRPIESPTRWIASADYLALYRSDKLTLFQTDGMGDVHESHLKSEINSGFVATLARQTNNSARRDGTIATVEFLTVSGQDEMDIGHSTYLADTALVSVFADVGKWREQLGGQAVSSIGLRYLGMNDHYDWSDNLGFVYDDLVRTENHLVMLQARIGGDWQWKGWELDAMFSGGIGGNFADQSGLRRDGSSEYGESRFELGLLSEFSANLGRRLTDHLSVHAGFRGLLVDGVLVARRSYLRPGDADEIRYAGGMLGVRYEF</sequence>
<reference evidence="1 2" key="1">
    <citation type="submission" date="2019-02" db="EMBL/GenBank/DDBJ databases">
        <title>Deep-cultivation of Planctomycetes and their phenomic and genomic characterization uncovers novel biology.</title>
        <authorList>
            <person name="Wiegand S."/>
            <person name="Jogler M."/>
            <person name="Boedeker C."/>
            <person name="Pinto D."/>
            <person name="Vollmers J."/>
            <person name="Rivas-Marin E."/>
            <person name="Kohn T."/>
            <person name="Peeters S.H."/>
            <person name="Heuer A."/>
            <person name="Rast P."/>
            <person name="Oberbeckmann S."/>
            <person name="Bunk B."/>
            <person name="Jeske O."/>
            <person name="Meyerdierks A."/>
            <person name="Storesund J.E."/>
            <person name="Kallscheuer N."/>
            <person name="Luecker S."/>
            <person name="Lage O.M."/>
            <person name="Pohl T."/>
            <person name="Merkel B.J."/>
            <person name="Hornburger P."/>
            <person name="Mueller R.-W."/>
            <person name="Bruemmer F."/>
            <person name="Labrenz M."/>
            <person name="Spormann A.M."/>
            <person name="Op Den Camp H."/>
            <person name="Overmann J."/>
            <person name="Amann R."/>
            <person name="Jetten M.S.M."/>
            <person name="Mascher T."/>
            <person name="Medema M.H."/>
            <person name="Devos D.P."/>
            <person name="Kaster A.-K."/>
            <person name="Ovreas L."/>
            <person name="Rohde M."/>
            <person name="Galperin M.Y."/>
            <person name="Jogler C."/>
        </authorList>
    </citation>
    <scope>NUCLEOTIDE SEQUENCE [LARGE SCALE GENOMIC DNA]</scope>
    <source>
        <strain evidence="1 2">Poly59</strain>
    </source>
</reference>
<name>A0A5C6F6H7_9BACT</name>
<dbReference type="AlphaFoldDB" id="A0A5C6F6H7"/>
<dbReference type="Proteomes" id="UP000317977">
    <property type="component" value="Unassembled WGS sequence"/>
</dbReference>
<gene>
    <name evidence="1" type="ORF">Poly59_13970</name>
</gene>
<accession>A0A5C6F6H7</accession>
<dbReference type="RefSeq" id="WP_146533356.1">
    <property type="nucleotide sequence ID" value="NZ_SJPX01000002.1"/>
</dbReference>
<comment type="caution">
    <text evidence="1">The sequence shown here is derived from an EMBL/GenBank/DDBJ whole genome shotgun (WGS) entry which is preliminary data.</text>
</comment>
<evidence type="ECO:0000313" key="1">
    <source>
        <dbReference type="EMBL" id="TWU55101.1"/>
    </source>
</evidence>
<protein>
    <submittedName>
        <fullName evidence="1">Uncharacterized protein</fullName>
    </submittedName>
</protein>
<dbReference type="EMBL" id="SJPX01000002">
    <property type="protein sequence ID" value="TWU55101.1"/>
    <property type="molecule type" value="Genomic_DNA"/>
</dbReference>
<organism evidence="1 2">
    <name type="scientific">Rubripirellula reticaptiva</name>
    <dbReference type="NCBI Taxonomy" id="2528013"/>
    <lineage>
        <taxon>Bacteria</taxon>
        <taxon>Pseudomonadati</taxon>
        <taxon>Planctomycetota</taxon>
        <taxon>Planctomycetia</taxon>
        <taxon>Pirellulales</taxon>
        <taxon>Pirellulaceae</taxon>
        <taxon>Rubripirellula</taxon>
    </lineage>
</organism>